<name>A0ABR4GR67_9EURO</name>
<dbReference type="Proteomes" id="UP001610334">
    <property type="component" value="Unassembled WGS sequence"/>
</dbReference>
<organism evidence="1 2">
    <name type="scientific">Aspergillus granulosus</name>
    <dbReference type="NCBI Taxonomy" id="176169"/>
    <lineage>
        <taxon>Eukaryota</taxon>
        <taxon>Fungi</taxon>
        <taxon>Dikarya</taxon>
        <taxon>Ascomycota</taxon>
        <taxon>Pezizomycotina</taxon>
        <taxon>Eurotiomycetes</taxon>
        <taxon>Eurotiomycetidae</taxon>
        <taxon>Eurotiales</taxon>
        <taxon>Aspergillaceae</taxon>
        <taxon>Aspergillus</taxon>
        <taxon>Aspergillus subgen. Nidulantes</taxon>
    </lineage>
</organism>
<evidence type="ECO:0000313" key="1">
    <source>
        <dbReference type="EMBL" id="KAL2801575.1"/>
    </source>
</evidence>
<reference evidence="1 2" key="1">
    <citation type="submission" date="2024-07" db="EMBL/GenBank/DDBJ databases">
        <title>Section-level genome sequencing and comparative genomics of Aspergillus sections Usti and Cavernicolus.</title>
        <authorList>
            <consortium name="Lawrence Berkeley National Laboratory"/>
            <person name="Nybo J.L."/>
            <person name="Vesth T.C."/>
            <person name="Theobald S."/>
            <person name="Frisvad J.C."/>
            <person name="Larsen T.O."/>
            <person name="Kjaerboelling I."/>
            <person name="Rothschild-Mancinelli K."/>
            <person name="Lyhne E.K."/>
            <person name="Kogle M.E."/>
            <person name="Barry K."/>
            <person name="Clum A."/>
            <person name="Na H."/>
            <person name="Ledsgaard L."/>
            <person name="Lin J."/>
            <person name="Lipzen A."/>
            <person name="Kuo A."/>
            <person name="Riley R."/>
            <person name="Mondo S."/>
            <person name="Labutti K."/>
            <person name="Haridas S."/>
            <person name="Pangalinan J."/>
            <person name="Salamov A.A."/>
            <person name="Simmons B.A."/>
            <person name="Magnuson J.K."/>
            <person name="Chen J."/>
            <person name="Drula E."/>
            <person name="Henrissat B."/>
            <person name="Wiebenga A."/>
            <person name="Lubbers R.J."/>
            <person name="Gomes A.C."/>
            <person name="Makela M.R."/>
            <person name="Stajich J."/>
            <person name="Grigoriev I.V."/>
            <person name="Mortensen U.H."/>
            <person name="De Vries R.P."/>
            <person name="Baker S.E."/>
            <person name="Andersen M.R."/>
        </authorList>
    </citation>
    <scope>NUCLEOTIDE SEQUENCE [LARGE SCALE GENOMIC DNA]</scope>
    <source>
        <strain evidence="1 2">CBS 588.65</strain>
    </source>
</reference>
<gene>
    <name evidence="1" type="ORF">BJX63DRAFT_438689</name>
</gene>
<protein>
    <submittedName>
        <fullName evidence="1">Uncharacterized protein</fullName>
    </submittedName>
</protein>
<accession>A0ABR4GR67</accession>
<proteinExistence type="predicted"/>
<comment type="caution">
    <text evidence="1">The sequence shown here is derived from an EMBL/GenBank/DDBJ whole genome shotgun (WGS) entry which is preliminary data.</text>
</comment>
<evidence type="ECO:0000313" key="2">
    <source>
        <dbReference type="Proteomes" id="UP001610334"/>
    </source>
</evidence>
<sequence>MTSSRQSGPLVASTLAPQLQHELARWDLVMGLVQAWSARFPGLEPDVPSVSDQDGPINHRRVTYVPRVPDSKVGLANPGAAEALMSQFRRLHRLAGYDANVAVARVRGPTIADTTAIQ</sequence>
<keyword evidence="2" id="KW-1185">Reference proteome</keyword>
<dbReference type="EMBL" id="JBFXLT010000311">
    <property type="protein sequence ID" value="KAL2801575.1"/>
    <property type="molecule type" value="Genomic_DNA"/>
</dbReference>